<evidence type="ECO:0000256" key="2">
    <source>
        <dbReference type="ARBA" id="ARBA00022737"/>
    </source>
</evidence>
<evidence type="ECO:0000313" key="5">
    <source>
        <dbReference type="EMBL" id="KAJ7327978.1"/>
    </source>
</evidence>
<feature type="repeat" description="WD" evidence="3">
    <location>
        <begin position="868"/>
        <end position="909"/>
    </location>
</feature>
<sequence length="1109" mass="122645">IFWMNGAAGTGKTTIAATVAHGCLNQQPSALGASFFCSRDDKNCSDLRLIFTTIAYQLALFHPGFSKQVSLVRKANPDIGDRYPEQQLKMLIVGPLSCVRNSFPPCVVVVDALDECKDTGTTSRILEALSKYVTNLVPLRFFITSRPEPQIKKAMSLALHNQAQKFDLHEIELPVVQHDIRQYLLAKLQETALDNELHGWPVSEDLDLLVEQSAGLFIYASTAVKFIQDPEFLPQERLKIISTPDAAHKAGSHTHKLDRLYIQVLEQTAPDNRETIQMIIGSIVLLQTQLPALDLARLLALDPQKLRKRLLRLHSVILVPDDNDKGVQLFHPSFFDFLSSPTRCLMSEFAVHLKEQHAHLAKHCLDSMIQTLRQDMCQIGNPSLCLSEISDISTRIATHIPLHVQYACRHWAYHILNSDPRPVMELLEEFLSQHLLHWIEVSSLLGDLRNALHLPKYIQQTPPAMTNNLLSDSKRFIHTFFDLLGAFPLQVYHSALLFTPSDTKLRNMYDSIMDHRVKVYNAVPQQWSSCLQIIESNGGVRSMAHSGDGAHIGSAVNNIIHIWDAFTGTKLQTLQGHSDFVLSLAFSPDGKHLVSGSRDKTVRIWEVVTGTELDTLQGHSLNVRSVGFSPDGKYVASGSEDNTVRTWDALTAAELCTFQGNSDEVNSVGFSSDGRHIVSGSSDETVRIWDAVTGTELHTLQGHSGLVLSVVFSPDGKHIASGSWDSTVHIWDAVAGTEPQTLRGHSGWVWCVAFSSVGKYVVSGSEDKTVRIWDAVTGTELHTFHGHPWQVHSVAFSPDDAYVLSGSSDNTVHIWDASTRPKPQTISGHSGPVLSVAFSSNGKHVVSGSEDNTVRTWDAVTGTELRTFQGHSKDVNSVGFSSDGRHIVSGSDDKTVRIWDAVIGTELQTLQGHLDEVSSVAFSVDGKHLVSGSWDSTVRIWDAVAGTELQTLKGPEYSSVRSVAFSPDSTRIISSARRFSSSEYILWLWDTGSGELLDTEEGFPDAASVAALLPPLQRTIPTKESQRPSALNTAAHLFSLDFDNGWLHCEMHNQQICWIPVDCRPLNLEHLHSLAVSRSPDNYHLVFGLENGRVALFDLTGMESHCRSH</sequence>
<dbReference type="AlphaFoldDB" id="A0AAD6ZLM4"/>
<dbReference type="SUPFAM" id="SSF52540">
    <property type="entry name" value="P-loop containing nucleoside triphosphate hydrolases"/>
    <property type="match status" value="1"/>
</dbReference>
<dbReference type="InterPro" id="IPR019775">
    <property type="entry name" value="WD40_repeat_CS"/>
</dbReference>
<keyword evidence="2" id="KW-0677">Repeat</keyword>
<dbReference type="InterPro" id="IPR027417">
    <property type="entry name" value="P-loop_NTPase"/>
</dbReference>
<name>A0AAD6ZLM4_9AGAR</name>
<dbReference type="PROSITE" id="PS50082">
    <property type="entry name" value="WD_REPEATS_2"/>
    <property type="match status" value="9"/>
</dbReference>
<feature type="repeat" description="WD" evidence="3">
    <location>
        <begin position="616"/>
        <end position="657"/>
    </location>
</feature>
<feature type="repeat" description="WD" evidence="3">
    <location>
        <begin position="658"/>
        <end position="699"/>
    </location>
</feature>
<dbReference type="InterPro" id="IPR056884">
    <property type="entry name" value="NPHP3-like_N"/>
</dbReference>
<comment type="caution">
    <text evidence="5">The sequence shown here is derived from an EMBL/GenBank/DDBJ whole genome shotgun (WGS) entry which is preliminary data.</text>
</comment>
<keyword evidence="6" id="KW-1185">Reference proteome</keyword>
<dbReference type="Pfam" id="PF24883">
    <property type="entry name" value="NPHP3_N"/>
    <property type="match status" value="1"/>
</dbReference>
<dbReference type="SMART" id="SM00320">
    <property type="entry name" value="WD40"/>
    <property type="match status" value="12"/>
</dbReference>
<dbReference type="InterPro" id="IPR020472">
    <property type="entry name" value="WD40_PAC1"/>
</dbReference>
<feature type="repeat" description="WD" evidence="3">
    <location>
        <begin position="574"/>
        <end position="615"/>
    </location>
</feature>
<dbReference type="CDD" id="cd00200">
    <property type="entry name" value="WD40"/>
    <property type="match status" value="2"/>
</dbReference>
<feature type="repeat" description="WD" evidence="3">
    <location>
        <begin position="910"/>
        <end position="951"/>
    </location>
</feature>
<organism evidence="5 6">
    <name type="scientific">Mycena albidolilacea</name>
    <dbReference type="NCBI Taxonomy" id="1033008"/>
    <lineage>
        <taxon>Eukaryota</taxon>
        <taxon>Fungi</taxon>
        <taxon>Dikarya</taxon>
        <taxon>Basidiomycota</taxon>
        <taxon>Agaricomycotina</taxon>
        <taxon>Agaricomycetes</taxon>
        <taxon>Agaricomycetidae</taxon>
        <taxon>Agaricales</taxon>
        <taxon>Marasmiineae</taxon>
        <taxon>Mycenaceae</taxon>
        <taxon>Mycena</taxon>
    </lineage>
</organism>
<feature type="repeat" description="WD" evidence="3">
    <location>
        <begin position="700"/>
        <end position="741"/>
    </location>
</feature>
<dbReference type="PRINTS" id="PR00320">
    <property type="entry name" value="GPROTEINBRPT"/>
</dbReference>
<gene>
    <name evidence="5" type="ORF">DFH08DRAFT_710085</name>
</gene>
<dbReference type="InterPro" id="IPR001680">
    <property type="entry name" value="WD40_rpt"/>
</dbReference>
<keyword evidence="1 3" id="KW-0853">WD repeat</keyword>
<dbReference type="PROSITE" id="PS00678">
    <property type="entry name" value="WD_REPEATS_1"/>
    <property type="match status" value="2"/>
</dbReference>
<dbReference type="PANTHER" id="PTHR19848:SF8">
    <property type="entry name" value="F-BOX AND WD REPEAT DOMAIN CONTAINING 7"/>
    <property type="match status" value="1"/>
</dbReference>
<dbReference type="PANTHER" id="PTHR19848">
    <property type="entry name" value="WD40 REPEAT PROTEIN"/>
    <property type="match status" value="1"/>
</dbReference>
<dbReference type="Proteomes" id="UP001218218">
    <property type="component" value="Unassembled WGS sequence"/>
</dbReference>
<dbReference type="Gene3D" id="3.40.50.300">
    <property type="entry name" value="P-loop containing nucleotide triphosphate hydrolases"/>
    <property type="match status" value="1"/>
</dbReference>
<dbReference type="SUPFAM" id="SSF50978">
    <property type="entry name" value="WD40 repeat-like"/>
    <property type="match status" value="2"/>
</dbReference>
<dbReference type="PROSITE" id="PS50294">
    <property type="entry name" value="WD_REPEATS_REGION"/>
    <property type="match status" value="9"/>
</dbReference>
<feature type="repeat" description="WD" evidence="3">
    <location>
        <begin position="826"/>
        <end position="867"/>
    </location>
</feature>
<evidence type="ECO:0000259" key="4">
    <source>
        <dbReference type="Pfam" id="PF24883"/>
    </source>
</evidence>
<evidence type="ECO:0000256" key="1">
    <source>
        <dbReference type="ARBA" id="ARBA00022574"/>
    </source>
</evidence>
<dbReference type="Gene3D" id="2.130.10.10">
    <property type="entry name" value="YVTN repeat-like/Quinoprotein amine dehydrogenase"/>
    <property type="match status" value="5"/>
</dbReference>
<feature type="non-terminal residue" evidence="5">
    <location>
        <position position="1109"/>
    </location>
</feature>
<dbReference type="EMBL" id="JARIHO010000040">
    <property type="protein sequence ID" value="KAJ7327978.1"/>
    <property type="molecule type" value="Genomic_DNA"/>
</dbReference>
<reference evidence="5" key="1">
    <citation type="submission" date="2023-03" db="EMBL/GenBank/DDBJ databases">
        <title>Massive genome expansion in bonnet fungi (Mycena s.s.) driven by repeated elements and novel gene families across ecological guilds.</title>
        <authorList>
            <consortium name="Lawrence Berkeley National Laboratory"/>
            <person name="Harder C.B."/>
            <person name="Miyauchi S."/>
            <person name="Viragh M."/>
            <person name="Kuo A."/>
            <person name="Thoen E."/>
            <person name="Andreopoulos B."/>
            <person name="Lu D."/>
            <person name="Skrede I."/>
            <person name="Drula E."/>
            <person name="Henrissat B."/>
            <person name="Morin E."/>
            <person name="Kohler A."/>
            <person name="Barry K."/>
            <person name="LaButti K."/>
            <person name="Morin E."/>
            <person name="Salamov A."/>
            <person name="Lipzen A."/>
            <person name="Mereny Z."/>
            <person name="Hegedus B."/>
            <person name="Baldrian P."/>
            <person name="Stursova M."/>
            <person name="Weitz H."/>
            <person name="Taylor A."/>
            <person name="Grigoriev I.V."/>
            <person name="Nagy L.G."/>
            <person name="Martin F."/>
            <person name="Kauserud H."/>
        </authorList>
    </citation>
    <scope>NUCLEOTIDE SEQUENCE</scope>
    <source>
        <strain evidence="5">CBHHK002</strain>
    </source>
</reference>
<dbReference type="Pfam" id="PF00400">
    <property type="entry name" value="WD40"/>
    <property type="match status" value="6"/>
</dbReference>
<evidence type="ECO:0000313" key="6">
    <source>
        <dbReference type="Proteomes" id="UP001218218"/>
    </source>
</evidence>
<accession>A0AAD6ZLM4</accession>
<protein>
    <submittedName>
        <fullName evidence="5">WD40-repeat-containing domain protein</fullName>
    </submittedName>
</protein>
<dbReference type="Pfam" id="PF25173">
    <property type="entry name" value="Beta-prop_WDR3_1st"/>
    <property type="match status" value="1"/>
</dbReference>
<dbReference type="InterPro" id="IPR036322">
    <property type="entry name" value="WD40_repeat_dom_sf"/>
</dbReference>
<evidence type="ECO:0000256" key="3">
    <source>
        <dbReference type="PROSITE-ProRule" id="PRU00221"/>
    </source>
</evidence>
<feature type="repeat" description="WD" evidence="3">
    <location>
        <begin position="784"/>
        <end position="825"/>
    </location>
</feature>
<proteinExistence type="predicted"/>
<dbReference type="InterPro" id="IPR015943">
    <property type="entry name" value="WD40/YVTN_repeat-like_dom_sf"/>
</dbReference>
<feature type="repeat" description="WD" evidence="3">
    <location>
        <begin position="742"/>
        <end position="783"/>
    </location>
</feature>
<feature type="domain" description="Nephrocystin 3-like N-terminal" evidence="4">
    <location>
        <begin position="1"/>
        <end position="146"/>
    </location>
</feature>